<feature type="domain" description="Heterokaryon incompatibility" evidence="2">
    <location>
        <begin position="166"/>
        <end position="250"/>
    </location>
</feature>
<gene>
    <name evidence="3" type="ORF">BJ212DRAFT_250884</name>
</gene>
<dbReference type="Proteomes" id="UP000807769">
    <property type="component" value="Unassembled WGS sequence"/>
</dbReference>
<sequence>MGNFFEDLVHQAMDATMEDDDQRALKAKFHKLKREVINDVRDIFPHGQITPPTLGIKGIRVKLPPKDPNDTSGPDPPGFSSTSAIPDVINIFNTYVQNELPTYLIYVPDKRLVGRNEVKRMFRKDVALITEEDIHSRLVVLKESCHTVERQDAIRDIVKDTVKFAVLSHRWLDSGEPTFYDILKSFRPYGYEKLVKFCEKAGEFGCRLAWSDTCCINKDSSTELEEAIRSMFKWYRDAHICIAYLSDTTSIDDLHKDVWFTRGWTLQELLAPWRMKFYVGNWQPLTRDLNDKENFEVIAALSRATRIPLDDLRHFRPGIRNVHEKMMWASTRTTTRIEDEAYSLIGIFDVSMMVAYGEGKRAFYRLMEAIIRKCEEWQIFAWAGTSSSDSAAFPDSPRGYRPLDSVDSNDALLPSTVWRGDRNIAMTKRGLEIKVLLVDLSEQEATVHEKIGTKDVQTDAYSSYTAGVVDYWCYDTSGDGILQPEQEHLCVLLRPDPHNPYAGWRKITTPNLVTIRTESKLRRTLTPVWL</sequence>
<dbReference type="GeneID" id="64636760"/>
<dbReference type="PANTHER" id="PTHR10622">
    <property type="entry name" value="HET DOMAIN-CONTAINING PROTEIN"/>
    <property type="match status" value="1"/>
</dbReference>
<evidence type="ECO:0000256" key="1">
    <source>
        <dbReference type="SAM" id="MobiDB-lite"/>
    </source>
</evidence>
<keyword evidence="4" id="KW-1185">Reference proteome</keyword>
<evidence type="ECO:0000259" key="2">
    <source>
        <dbReference type="Pfam" id="PF06985"/>
    </source>
</evidence>
<evidence type="ECO:0000313" key="3">
    <source>
        <dbReference type="EMBL" id="KAG1815020.1"/>
    </source>
</evidence>
<dbReference type="PANTHER" id="PTHR10622:SF12">
    <property type="entry name" value="HET DOMAIN-CONTAINING PROTEIN"/>
    <property type="match status" value="1"/>
</dbReference>
<accession>A0A9P7E9Q9</accession>
<dbReference type="AlphaFoldDB" id="A0A9P7E9Q9"/>
<organism evidence="3 4">
    <name type="scientific">Suillus subaureus</name>
    <dbReference type="NCBI Taxonomy" id="48587"/>
    <lineage>
        <taxon>Eukaryota</taxon>
        <taxon>Fungi</taxon>
        <taxon>Dikarya</taxon>
        <taxon>Basidiomycota</taxon>
        <taxon>Agaricomycotina</taxon>
        <taxon>Agaricomycetes</taxon>
        <taxon>Agaricomycetidae</taxon>
        <taxon>Boletales</taxon>
        <taxon>Suillineae</taxon>
        <taxon>Suillaceae</taxon>
        <taxon>Suillus</taxon>
    </lineage>
</organism>
<dbReference type="EMBL" id="JABBWG010000019">
    <property type="protein sequence ID" value="KAG1815020.1"/>
    <property type="molecule type" value="Genomic_DNA"/>
</dbReference>
<protein>
    <recommendedName>
        <fullName evidence="2">Heterokaryon incompatibility domain-containing protein</fullName>
    </recommendedName>
</protein>
<proteinExistence type="predicted"/>
<name>A0A9P7E9Q9_9AGAM</name>
<evidence type="ECO:0000313" key="4">
    <source>
        <dbReference type="Proteomes" id="UP000807769"/>
    </source>
</evidence>
<dbReference type="OrthoDB" id="2654851at2759"/>
<feature type="region of interest" description="Disordered" evidence="1">
    <location>
        <begin position="58"/>
        <end position="81"/>
    </location>
</feature>
<comment type="caution">
    <text evidence="3">The sequence shown here is derived from an EMBL/GenBank/DDBJ whole genome shotgun (WGS) entry which is preliminary data.</text>
</comment>
<dbReference type="Pfam" id="PF06985">
    <property type="entry name" value="HET"/>
    <property type="match status" value="1"/>
</dbReference>
<reference evidence="3" key="1">
    <citation type="journal article" date="2020" name="New Phytol.">
        <title>Comparative genomics reveals dynamic genome evolution in host specialist ectomycorrhizal fungi.</title>
        <authorList>
            <person name="Lofgren L.A."/>
            <person name="Nguyen N.H."/>
            <person name="Vilgalys R."/>
            <person name="Ruytinx J."/>
            <person name="Liao H.L."/>
            <person name="Branco S."/>
            <person name="Kuo A."/>
            <person name="LaButti K."/>
            <person name="Lipzen A."/>
            <person name="Andreopoulos W."/>
            <person name="Pangilinan J."/>
            <person name="Riley R."/>
            <person name="Hundley H."/>
            <person name="Na H."/>
            <person name="Barry K."/>
            <person name="Grigoriev I.V."/>
            <person name="Stajich J.E."/>
            <person name="Kennedy P.G."/>
        </authorList>
    </citation>
    <scope>NUCLEOTIDE SEQUENCE</scope>
    <source>
        <strain evidence="3">MN1</strain>
    </source>
</reference>
<dbReference type="RefSeq" id="XP_041192157.1">
    <property type="nucleotide sequence ID" value="XM_041342744.1"/>
</dbReference>
<dbReference type="InterPro" id="IPR010730">
    <property type="entry name" value="HET"/>
</dbReference>